<dbReference type="OrthoDB" id="9812960at2"/>
<dbReference type="GO" id="GO:0005829">
    <property type="term" value="C:cytosol"/>
    <property type="evidence" value="ECO:0007669"/>
    <property type="project" value="TreeGrafter"/>
</dbReference>
<feature type="coiled-coil region" evidence="2">
    <location>
        <begin position="123"/>
        <end position="151"/>
    </location>
</feature>
<dbReference type="InterPro" id="IPR010982">
    <property type="entry name" value="Lambda_DNA-bd_dom_sf"/>
</dbReference>
<evidence type="ECO:0000259" key="3">
    <source>
        <dbReference type="PROSITE" id="PS50943"/>
    </source>
</evidence>
<dbReference type="PROSITE" id="PS50943">
    <property type="entry name" value="HTH_CROC1"/>
    <property type="match status" value="1"/>
</dbReference>
<dbReference type="Gene3D" id="1.10.260.40">
    <property type="entry name" value="lambda repressor-like DNA-binding domains"/>
    <property type="match status" value="1"/>
</dbReference>
<reference evidence="5" key="1">
    <citation type="submission" date="2017-11" db="EMBL/GenBank/DDBJ databases">
        <authorList>
            <person name="Zhu W."/>
        </authorList>
    </citation>
    <scope>NUCLEOTIDE SEQUENCE [LARGE SCALE GENOMIC DNA]</scope>
    <source>
        <strain evidence="5">CAU 1051</strain>
    </source>
</reference>
<dbReference type="Proteomes" id="UP000256520">
    <property type="component" value="Unassembled WGS sequence"/>
</dbReference>
<evidence type="ECO:0000256" key="1">
    <source>
        <dbReference type="ARBA" id="ARBA00023125"/>
    </source>
</evidence>
<dbReference type="EMBL" id="PIOD01000021">
    <property type="protein sequence ID" value="RDW15962.1"/>
    <property type="molecule type" value="Genomic_DNA"/>
</dbReference>
<dbReference type="Pfam" id="PF01381">
    <property type="entry name" value="HTH_3"/>
    <property type="match status" value="1"/>
</dbReference>
<dbReference type="AlphaFoldDB" id="A0A3D8PJW3"/>
<gene>
    <name evidence="4" type="ORF">CWR45_15825</name>
</gene>
<evidence type="ECO:0000313" key="5">
    <source>
        <dbReference type="Proteomes" id="UP000256520"/>
    </source>
</evidence>
<sequence length="194" mass="22784">MDYELGKFIKQLRTEKGFTLNALSKEIGYSDAYISMVENGKKKKPSLDFLLKLSDILEVDIRKLTNLSNHIDVDLAQIDKLTKLGENKAAVMDKLIQKRKTSMLDESEKDMFLNLQREIYTIREDLKSMLARAKEKEREKNIQEIEKEEREAITYELHSILTRNASVYFKGRLLDRDYKEFLLDLLERSIKEGE</sequence>
<name>A0A3D8PJW3_9BACI</name>
<dbReference type="SMART" id="SM00530">
    <property type="entry name" value="HTH_XRE"/>
    <property type="match status" value="1"/>
</dbReference>
<dbReference type="InterPro" id="IPR001387">
    <property type="entry name" value="Cro/C1-type_HTH"/>
</dbReference>
<organism evidence="4 5">
    <name type="scientific">Oceanobacillus chungangensis</name>
    <dbReference type="NCBI Taxonomy" id="1229152"/>
    <lineage>
        <taxon>Bacteria</taxon>
        <taxon>Bacillati</taxon>
        <taxon>Bacillota</taxon>
        <taxon>Bacilli</taxon>
        <taxon>Bacillales</taxon>
        <taxon>Bacillaceae</taxon>
        <taxon>Oceanobacillus</taxon>
    </lineage>
</organism>
<keyword evidence="1" id="KW-0238">DNA-binding</keyword>
<dbReference type="CDD" id="cd00093">
    <property type="entry name" value="HTH_XRE"/>
    <property type="match status" value="1"/>
</dbReference>
<evidence type="ECO:0000256" key="2">
    <source>
        <dbReference type="SAM" id="Coils"/>
    </source>
</evidence>
<dbReference type="GO" id="GO:0003677">
    <property type="term" value="F:DNA binding"/>
    <property type="evidence" value="ECO:0007669"/>
    <property type="project" value="UniProtKB-KW"/>
</dbReference>
<proteinExistence type="predicted"/>
<keyword evidence="5" id="KW-1185">Reference proteome</keyword>
<accession>A0A3D8PJW3</accession>
<dbReference type="SUPFAM" id="SSF47413">
    <property type="entry name" value="lambda repressor-like DNA-binding domains"/>
    <property type="match status" value="1"/>
</dbReference>
<evidence type="ECO:0000313" key="4">
    <source>
        <dbReference type="EMBL" id="RDW15962.1"/>
    </source>
</evidence>
<dbReference type="PANTHER" id="PTHR46797:SF1">
    <property type="entry name" value="METHYLPHOSPHONATE SYNTHASE"/>
    <property type="match status" value="1"/>
</dbReference>
<keyword evidence="2" id="KW-0175">Coiled coil</keyword>
<dbReference type="PANTHER" id="PTHR46797">
    <property type="entry name" value="HTH-TYPE TRANSCRIPTIONAL REGULATOR"/>
    <property type="match status" value="1"/>
</dbReference>
<feature type="domain" description="HTH cro/C1-type" evidence="3">
    <location>
        <begin position="9"/>
        <end position="64"/>
    </location>
</feature>
<dbReference type="RefSeq" id="WP_115750841.1">
    <property type="nucleotide sequence ID" value="NZ_PIOD01000021.1"/>
</dbReference>
<comment type="caution">
    <text evidence="4">The sequence shown here is derived from an EMBL/GenBank/DDBJ whole genome shotgun (WGS) entry which is preliminary data.</text>
</comment>
<dbReference type="GO" id="GO:0003700">
    <property type="term" value="F:DNA-binding transcription factor activity"/>
    <property type="evidence" value="ECO:0007669"/>
    <property type="project" value="TreeGrafter"/>
</dbReference>
<dbReference type="InterPro" id="IPR050807">
    <property type="entry name" value="TransReg_Diox_bact_type"/>
</dbReference>
<protein>
    <recommendedName>
        <fullName evidence="3">HTH cro/C1-type domain-containing protein</fullName>
    </recommendedName>
</protein>